<name>A0ABS2VVN4_STRAS</name>
<dbReference type="Proteomes" id="UP000788262">
    <property type="component" value="Unassembled WGS sequence"/>
</dbReference>
<feature type="region of interest" description="Disordered" evidence="1">
    <location>
        <begin position="1"/>
        <end position="20"/>
    </location>
</feature>
<evidence type="ECO:0000256" key="1">
    <source>
        <dbReference type="SAM" id="MobiDB-lite"/>
    </source>
</evidence>
<evidence type="ECO:0000313" key="3">
    <source>
        <dbReference type="Proteomes" id="UP000788262"/>
    </source>
</evidence>
<proteinExistence type="predicted"/>
<sequence>MRTVTTDSQSNLRTTTAPVDGARRHAFAGRATAPVTSYGDYVDAVPAQ</sequence>
<feature type="compositionally biased region" description="Polar residues" evidence="1">
    <location>
        <begin position="1"/>
        <end position="17"/>
    </location>
</feature>
<protein>
    <submittedName>
        <fullName evidence="2">Uncharacterized protein</fullName>
    </submittedName>
</protein>
<dbReference type="EMBL" id="JAFFZS010000020">
    <property type="protein sequence ID" value="MBN0047010.1"/>
    <property type="molecule type" value="Genomic_DNA"/>
</dbReference>
<dbReference type="RefSeq" id="WP_205385145.1">
    <property type="nucleotide sequence ID" value="NZ_JAFFZS010000020.1"/>
</dbReference>
<gene>
    <name evidence="2" type="ORF">JS756_23420</name>
</gene>
<organism evidence="2 3">
    <name type="scientific">Streptomyces actuosus</name>
    <dbReference type="NCBI Taxonomy" id="1885"/>
    <lineage>
        <taxon>Bacteria</taxon>
        <taxon>Bacillati</taxon>
        <taxon>Actinomycetota</taxon>
        <taxon>Actinomycetes</taxon>
        <taxon>Kitasatosporales</taxon>
        <taxon>Streptomycetaceae</taxon>
        <taxon>Streptomyces</taxon>
    </lineage>
</organism>
<keyword evidence="3" id="KW-1185">Reference proteome</keyword>
<evidence type="ECO:0000313" key="2">
    <source>
        <dbReference type="EMBL" id="MBN0047010.1"/>
    </source>
</evidence>
<reference evidence="2 3" key="1">
    <citation type="submission" date="2021-02" db="EMBL/GenBank/DDBJ databases">
        <title>Whole genome sequencing of Streptomyces actuosus VRA1.</title>
        <authorList>
            <person name="Sen G."/>
            <person name="Sen A."/>
        </authorList>
    </citation>
    <scope>NUCLEOTIDE SEQUENCE [LARGE SCALE GENOMIC DNA]</scope>
    <source>
        <strain evidence="2 3">VRA1</strain>
    </source>
</reference>
<comment type="caution">
    <text evidence="2">The sequence shown here is derived from an EMBL/GenBank/DDBJ whole genome shotgun (WGS) entry which is preliminary data.</text>
</comment>
<accession>A0ABS2VVN4</accession>